<reference evidence="1 2" key="1">
    <citation type="submission" date="2020-10" db="EMBL/GenBank/DDBJ databases">
        <title>Plant Genome Project.</title>
        <authorList>
            <person name="Zhang R.-G."/>
        </authorList>
    </citation>
    <scope>NUCLEOTIDE SEQUENCE [LARGE SCALE GENOMIC DNA]</scope>
    <source>
        <strain evidence="1">FAFU-HL-1</strain>
        <tissue evidence="1">Leaf</tissue>
    </source>
</reference>
<organism evidence="1 2">
    <name type="scientific">Salix dunnii</name>
    <dbReference type="NCBI Taxonomy" id="1413687"/>
    <lineage>
        <taxon>Eukaryota</taxon>
        <taxon>Viridiplantae</taxon>
        <taxon>Streptophyta</taxon>
        <taxon>Embryophyta</taxon>
        <taxon>Tracheophyta</taxon>
        <taxon>Spermatophyta</taxon>
        <taxon>Magnoliopsida</taxon>
        <taxon>eudicotyledons</taxon>
        <taxon>Gunneridae</taxon>
        <taxon>Pentapetalae</taxon>
        <taxon>rosids</taxon>
        <taxon>fabids</taxon>
        <taxon>Malpighiales</taxon>
        <taxon>Salicaceae</taxon>
        <taxon>Saliceae</taxon>
        <taxon>Salix</taxon>
    </lineage>
</organism>
<dbReference type="AlphaFoldDB" id="A0A835N4H8"/>
<dbReference type="EMBL" id="JADGMS010000003">
    <property type="protein sequence ID" value="KAF9686110.1"/>
    <property type="molecule type" value="Genomic_DNA"/>
</dbReference>
<protein>
    <submittedName>
        <fullName evidence="1">Uncharacterized protein</fullName>
    </submittedName>
</protein>
<dbReference type="GO" id="GO:0003747">
    <property type="term" value="F:translation release factor activity"/>
    <property type="evidence" value="ECO:0007669"/>
    <property type="project" value="InterPro"/>
</dbReference>
<evidence type="ECO:0000313" key="2">
    <source>
        <dbReference type="Proteomes" id="UP000657918"/>
    </source>
</evidence>
<sequence length="235" mass="26572">MESLDLLLLMRDSLWDKSGNSREVLSRLIVDLKKHCRGDQSALRFDRLRTESRRRRARKAAELSIKHFIDPLVKHNKTAPGTLIQKINSFWKILYNYVCAILATSPPNVVGLILAGSAEFKTGLSQSDLFDLRLLAEEILSDVKVRTADALDWEIFQDSGKFVYGVEDTMKGLGMGVIVKMDEITGAGSRSEQLPGFNHVIDFEVQKNLFWNGLRMSTSHSVAHLRLSQIIQKKT</sequence>
<name>A0A835N4H8_9ROSI</name>
<dbReference type="InterPro" id="IPR042226">
    <property type="entry name" value="eFR1_2_sf"/>
</dbReference>
<dbReference type="SUPFAM" id="SSF53137">
    <property type="entry name" value="Translational machinery components"/>
    <property type="match status" value="1"/>
</dbReference>
<comment type="caution">
    <text evidence="1">The sequence shown here is derived from an EMBL/GenBank/DDBJ whole genome shotgun (WGS) entry which is preliminary data.</text>
</comment>
<dbReference type="PANTHER" id="PTHR10113">
    <property type="entry name" value="PEPTIDE CHAIN RELEASE FACTOR SUBUNIT 1"/>
    <property type="match status" value="1"/>
</dbReference>
<evidence type="ECO:0000313" key="1">
    <source>
        <dbReference type="EMBL" id="KAF9686110.1"/>
    </source>
</evidence>
<keyword evidence="2" id="KW-1185">Reference proteome</keyword>
<gene>
    <name evidence="1" type="ORF">SADUNF_Sadunf03G0124100</name>
</gene>
<dbReference type="Gene3D" id="3.30.420.60">
    <property type="entry name" value="eRF1 domain 2"/>
    <property type="match status" value="1"/>
</dbReference>
<dbReference type="OrthoDB" id="10254527at2759"/>
<proteinExistence type="predicted"/>
<dbReference type="InterPro" id="IPR004403">
    <property type="entry name" value="Peptide_chain-rel_eRF1/aRF1"/>
</dbReference>
<dbReference type="Proteomes" id="UP000657918">
    <property type="component" value="Unassembled WGS sequence"/>
</dbReference>
<accession>A0A835N4H8</accession>